<dbReference type="InterPro" id="IPR000068">
    <property type="entry name" value="GPCR_3_Ca_sens_rcpt-rel"/>
</dbReference>
<dbReference type="FunFam" id="3.40.50.2300:FF:000016">
    <property type="entry name" value="Taste 1 receptor member 2"/>
    <property type="match status" value="1"/>
</dbReference>
<evidence type="ECO:0000256" key="7">
    <source>
        <dbReference type="ARBA" id="ARBA00023136"/>
    </source>
</evidence>
<dbReference type="EMBL" id="JANPWB010000012">
    <property type="protein sequence ID" value="KAJ1121232.1"/>
    <property type="molecule type" value="Genomic_DNA"/>
</dbReference>
<sequence length="251" mass="28824">MIISDDEVGLQGGLDTKRIIEANGGCVAFMEKVHNSYTREKLVHVVQVAQKHGVKVIIVHSPDVHLKGIIETFAAQNVTDKVFVFSATFKLTRGLYNEQGWKIFNGSLGLSPHNRKMENFEEFLIHRHPLRVPNDIFIKQFWEKVFSCKWPESKETNITTTMENGSRSIFCSVNQTLEKKDSRFFELYDLSYTYHSYLAVYALAHSLNALMTCKQGQGPFIKGTCADINNLQPWQVKKVVNPYVFHRLHRS</sequence>
<dbReference type="PRINTS" id="PR00592">
    <property type="entry name" value="CASENSINGR"/>
</dbReference>
<reference evidence="12" key="1">
    <citation type="journal article" date="2022" name="bioRxiv">
        <title>Sequencing and chromosome-scale assembly of the giantPleurodeles waltlgenome.</title>
        <authorList>
            <person name="Brown T."/>
            <person name="Elewa A."/>
            <person name="Iarovenko S."/>
            <person name="Subramanian E."/>
            <person name="Araus A.J."/>
            <person name="Petzold A."/>
            <person name="Susuki M."/>
            <person name="Suzuki K.-i.T."/>
            <person name="Hayashi T."/>
            <person name="Toyoda A."/>
            <person name="Oliveira C."/>
            <person name="Osipova E."/>
            <person name="Leigh N.D."/>
            <person name="Simon A."/>
            <person name="Yun M.H."/>
        </authorList>
    </citation>
    <scope>NUCLEOTIDE SEQUENCE</scope>
    <source>
        <strain evidence="12">20211129_DDA</strain>
        <tissue evidence="12">Liver</tissue>
    </source>
</reference>
<name>A0AAV7P1X3_PLEWA</name>
<dbReference type="InterPro" id="IPR001828">
    <property type="entry name" value="ANF_lig-bd_rcpt"/>
</dbReference>
<keyword evidence="10" id="KW-0807">Transducer</keyword>
<evidence type="ECO:0000313" key="13">
    <source>
        <dbReference type="Proteomes" id="UP001066276"/>
    </source>
</evidence>
<feature type="domain" description="Receptor ligand binding region" evidence="11">
    <location>
        <begin position="1"/>
        <end position="236"/>
    </location>
</feature>
<evidence type="ECO:0000256" key="6">
    <source>
        <dbReference type="ARBA" id="ARBA00023040"/>
    </source>
</evidence>
<keyword evidence="2" id="KW-1003">Cell membrane</keyword>
<keyword evidence="3" id="KW-0812">Transmembrane</keyword>
<keyword evidence="8" id="KW-0675">Receptor</keyword>
<dbReference type="AlphaFoldDB" id="A0AAV7P1X3"/>
<dbReference type="Gene3D" id="3.40.50.2300">
    <property type="match status" value="1"/>
</dbReference>
<dbReference type="InterPro" id="IPR028082">
    <property type="entry name" value="Peripla_BP_I"/>
</dbReference>
<dbReference type="SUPFAM" id="SSF53822">
    <property type="entry name" value="Periplasmic binding protein-like I"/>
    <property type="match status" value="1"/>
</dbReference>
<evidence type="ECO:0000256" key="3">
    <source>
        <dbReference type="ARBA" id="ARBA00022692"/>
    </source>
</evidence>
<evidence type="ECO:0000256" key="9">
    <source>
        <dbReference type="ARBA" id="ARBA00023180"/>
    </source>
</evidence>
<evidence type="ECO:0000256" key="10">
    <source>
        <dbReference type="ARBA" id="ARBA00023224"/>
    </source>
</evidence>
<comment type="subcellular location">
    <subcellularLocation>
        <location evidence="1">Cell membrane</location>
        <topology evidence="1">Multi-pass membrane protein</topology>
    </subcellularLocation>
</comment>
<organism evidence="12 13">
    <name type="scientific">Pleurodeles waltl</name>
    <name type="common">Iberian ribbed newt</name>
    <dbReference type="NCBI Taxonomy" id="8319"/>
    <lineage>
        <taxon>Eukaryota</taxon>
        <taxon>Metazoa</taxon>
        <taxon>Chordata</taxon>
        <taxon>Craniata</taxon>
        <taxon>Vertebrata</taxon>
        <taxon>Euteleostomi</taxon>
        <taxon>Amphibia</taxon>
        <taxon>Batrachia</taxon>
        <taxon>Caudata</taxon>
        <taxon>Salamandroidea</taxon>
        <taxon>Salamandridae</taxon>
        <taxon>Pleurodelinae</taxon>
        <taxon>Pleurodeles</taxon>
    </lineage>
</organism>
<dbReference type="GO" id="GO:0004930">
    <property type="term" value="F:G protein-coupled receptor activity"/>
    <property type="evidence" value="ECO:0007669"/>
    <property type="project" value="UniProtKB-KW"/>
</dbReference>
<protein>
    <recommendedName>
        <fullName evidence="11">Receptor ligand binding region domain-containing protein</fullName>
    </recommendedName>
</protein>
<evidence type="ECO:0000256" key="4">
    <source>
        <dbReference type="ARBA" id="ARBA00022729"/>
    </source>
</evidence>
<dbReference type="PANTHER" id="PTHR24061">
    <property type="entry name" value="CALCIUM-SENSING RECEPTOR-RELATED"/>
    <property type="match status" value="1"/>
</dbReference>
<accession>A0AAV7P1X3</accession>
<comment type="caution">
    <text evidence="12">The sequence shown here is derived from an EMBL/GenBank/DDBJ whole genome shotgun (WGS) entry which is preliminary data.</text>
</comment>
<keyword evidence="5" id="KW-1133">Transmembrane helix</keyword>
<dbReference type="GO" id="GO:0005886">
    <property type="term" value="C:plasma membrane"/>
    <property type="evidence" value="ECO:0007669"/>
    <property type="project" value="UniProtKB-SubCell"/>
</dbReference>
<evidence type="ECO:0000256" key="5">
    <source>
        <dbReference type="ARBA" id="ARBA00022989"/>
    </source>
</evidence>
<keyword evidence="6" id="KW-0297">G-protein coupled receptor</keyword>
<keyword evidence="13" id="KW-1185">Reference proteome</keyword>
<evidence type="ECO:0000313" key="12">
    <source>
        <dbReference type="EMBL" id="KAJ1121232.1"/>
    </source>
</evidence>
<evidence type="ECO:0000256" key="2">
    <source>
        <dbReference type="ARBA" id="ARBA00022475"/>
    </source>
</evidence>
<gene>
    <name evidence="12" type="ORF">NDU88_009350</name>
</gene>
<keyword evidence="4" id="KW-0732">Signal</keyword>
<evidence type="ECO:0000256" key="1">
    <source>
        <dbReference type="ARBA" id="ARBA00004651"/>
    </source>
</evidence>
<evidence type="ECO:0000256" key="8">
    <source>
        <dbReference type="ARBA" id="ARBA00023170"/>
    </source>
</evidence>
<proteinExistence type="predicted"/>
<keyword evidence="7" id="KW-0472">Membrane</keyword>
<dbReference type="PANTHER" id="PTHR24061:SF0">
    <property type="entry name" value="C-FAMILY ODORANT RECEPTOR OLFCT1"/>
    <property type="match status" value="1"/>
</dbReference>
<keyword evidence="9" id="KW-0325">Glycoprotein</keyword>
<dbReference type="Pfam" id="PF01094">
    <property type="entry name" value="ANF_receptor"/>
    <property type="match status" value="1"/>
</dbReference>
<dbReference type="Proteomes" id="UP001066276">
    <property type="component" value="Chromosome 8"/>
</dbReference>
<evidence type="ECO:0000259" key="11">
    <source>
        <dbReference type="Pfam" id="PF01094"/>
    </source>
</evidence>